<comment type="caution">
    <text evidence="1">The sequence shown here is derived from an EMBL/GenBank/DDBJ whole genome shotgun (WGS) entry which is preliminary data.</text>
</comment>
<keyword evidence="2" id="KW-1185">Reference proteome</keyword>
<sequence length="185" mass="19241">MTLSAKRHQIVTRAVRFRRARVFLPYLCRIGLEGYAGAGEAGLASADAFNLREIIMLLSFKRFSAIAALAALSSGQAFAQSQADQLAAAYQAGRNQLGVISYCAEKGHVGADVVEIQTKVLALIPPPADKSAGDAAEALGKKGTLSMMGVTQDIEAVSKAQGSTAAAFCKQLGDAVKLAASSLPK</sequence>
<reference evidence="2" key="1">
    <citation type="journal article" date="2019" name="Int. J. Syst. Evol. Microbiol.">
        <title>The Global Catalogue of Microorganisms (GCM) 10K type strain sequencing project: providing services to taxonomists for standard genome sequencing and annotation.</title>
        <authorList>
            <consortium name="The Broad Institute Genomics Platform"/>
            <consortium name="The Broad Institute Genome Sequencing Center for Infectious Disease"/>
            <person name="Wu L."/>
            <person name="Ma J."/>
        </authorList>
    </citation>
    <scope>NUCLEOTIDE SEQUENCE [LARGE SCALE GENOMIC DNA]</scope>
    <source>
        <strain evidence="2">CGMCC 1.16326</strain>
    </source>
</reference>
<evidence type="ECO:0000313" key="2">
    <source>
        <dbReference type="Proteomes" id="UP001596104"/>
    </source>
</evidence>
<dbReference type="NCBIfam" id="NF035933">
    <property type="entry name" value="ESAT6_1"/>
    <property type="match status" value="1"/>
</dbReference>
<proteinExistence type="predicted"/>
<dbReference type="EMBL" id="JBHSLV010000032">
    <property type="protein sequence ID" value="MFC5394705.1"/>
    <property type="molecule type" value="Genomic_DNA"/>
</dbReference>
<dbReference type="RefSeq" id="WP_377010169.1">
    <property type="nucleotide sequence ID" value="NZ_JBHSLV010000032.1"/>
</dbReference>
<accession>A0ABW0HCH9</accession>
<organism evidence="1 2">
    <name type="scientific">Bosea vestrisii</name>
    <dbReference type="NCBI Taxonomy" id="151416"/>
    <lineage>
        <taxon>Bacteria</taxon>
        <taxon>Pseudomonadati</taxon>
        <taxon>Pseudomonadota</taxon>
        <taxon>Alphaproteobacteria</taxon>
        <taxon>Hyphomicrobiales</taxon>
        <taxon>Boseaceae</taxon>
        <taxon>Bosea</taxon>
    </lineage>
</organism>
<dbReference type="Proteomes" id="UP001596104">
    <property type="component" value="Unassembled WGS sequence"/>
</dbReference>
<gene>
    <name evidence="1" type="ORF">ACFPPC_18870</name>
</gene>
<name>A0ABW0HCH9_9HYPH</name>
<evidence type="ECO:0000313" key="1">
    <source>
        <dbReference type="EMBL" id="MFC5394705.1"/>
    </source>
</evidence>
<protein>
    <submittedName>
        <fullName evidence="1">Pore-forming ESAT-6 family protein</fullName>
    </submittedName>
</protein>